<evidence type="ECO:0000313" key="2">
    <source>
        <dbReference type="EMBL" id="CAG8614226.1"/>
    </source>
</evidence>
<feature type="transmembrane region" description="Helical" evidence="1">
    <location>
        <begin position="14"/>
        <end position="35"/>
    </location>
</feature>
<comment type="caution">
    <text evidence="2">The sequence shown here is derived from an EMBL/GenBank/DDBJ whole genome shotgun (WGS) entry which is preliminary data.</text>
</comment>
<dbReference type="EMBL" id="CAJVPQ010002974">
    <property type="protein sequence ID" value="CAG8614226.1"/>
    <property type="molecule type" value="Genomic_DNA"/>
</dbReference>
<evidence type="ECO:0000256" key="1">
    <source>
        <dbReference type="SAM" id="Phobius"/>
    </source>
</evidence>
<feature type="non-terminal residue" evidence="2">
    <location>
        <position position="137"/>
    </location>
</feature>
<keyword evidence="1" id="KW-0472">Membrane</keyword>
<keyword evidence="3" id="KW-1185">Reference proteome</keyword>
<reference evidence="2" key="1">
    <citation type="submission" date="2021-06" db="EMBL/GenBank/DDBJ databases">
        <authorList>
            <person name="Kallberg Y."/>
            <person name="Tangrot J."/>
            <person name="Rosling A."/>
        </authorList>
    </citation>
    <scope>NUCLEOTIDE SEQUENCE</scope>
    <source>
        <strain evidence="2">UK204</strain>
    </source>
</reference>
<name>A0A9N9CWI7_9GLOM</name>
<keyword evidence="1" id="KW-1133">Transmembrane helix</keyword>
<organism evidence="2 3">
    <name type="scientific">Funneliformis caledonium</name>
    <dbReference type="NCBI Taxonomy" id="1117310"/>
    <lineage>
        <taxon>Eukaryota</taxon>
        <taxon>Fungi</taxon>
        <taxon>Fungi incertae sedis</taxon>
        <taxon>Mucoromycota</taxon>
        <taxon>Glomeromycotina</taxon>
        <taxon>Glomeromycetes</taxon>
        <taxon>Glomerales</taxon>
        <taxon>Glomeraceae</taxon>
        <taxon>Funneliformis</taxon>
    </lineage>
</organism>
<sequence>PKADFIAITNNNTFTLPMASTVYQCLGLTAIHYLLMLQANLRKQFLWGHIHHFNLKRQIYKYIFRGKAAYDSLAQLSDDKFWGTKFFDHDQRAFVLTYKFQQIDDSFPLEDSNPFNIQDSKSQKEKKSLSKLLFFGR</sequence>
<proteinExistence type="predicted"/>
<accession>A0A9N9CWI7</accession>
<dbReference type="Proteomes" id="UP000789570">
    <property type="component" value="Unassembled WGS sequence"/>
</dbReference>
<dbReference type="OrthoDB" id="2346010at2759"/>
<protein>
    <submittedName>
        <fullName evidence="2">2099_t:CDS:1</fullName>
    </submittedName>
</protein>
<gene>
    <name evidence="2" type="ORF">FCALED_LOCUS9224</name>
</gene>
<evidence type="ECO:0000313" key="3">
    <source>
        <dbReference type="Proteomes" id="UP000789570"/>
    </source>
</evidence>
<dbReference type="AlphaFoldDB" id="A0A9N9CWI7"/>
<keyword evidence="1" id="KW-0812">Transmembrane</keyword>